<proteinExistence type="predicted"/>
<dbReference type="RefSeq" id="XP_007407227.1">
    <property type="nucleotide sequence ID" value="XM_007407165.1"/>
</dbReference>
<gene>
    <name evidence="1" type="ORF">MELLADRAFT_77152</name>
</gene>
<dbReference type="Gene3D" id="3.80.10.10">
    <property type="entry name" value="Ribonuclease Inhibitor"/>
    <property type="match status" value="1"/>
</dbReference>
<dbReference type="GeneID" id="18932897"/>
<keyword evidence="2" id="KW-1185">Reference proteome</keyword>
<evidence type="ECO:0008006" key="3">
    <source>
        <dbReference type="Google" id="ProtNLM"/>
    </source>
</evidence>
<dbReference type="OrthoDB" id="10432770at2759"/>
<organism evidence="2">
    <name type="scientific">Melampsora larici-populina (strain 98AG31 / pathotype 3-4-7)</name>
    <name type="common">Poplar leaf rust fungus</name>
    <dbReference type="NCBI Taxonomy" id="747676"/>
    <lineage>
        <taxon>Eukaryota</taxon>
        <taxon>Fungi</taxon>
        <taxon>Dikarya</taxon>
        <taxon>Basidiomycota</taxon>
        <taxon>Pucciniomycotina</taxon>
        <taxon>Pucciniomycetes</taxon>
        <taxon>Pucciniales</taxon>
        <taxon>Melampsoraceae</taxon>
        <taxon>Melampsora</taxon>
    </lineage>
</organism>
<dbReference type="Proteomes" id="UP000001072">
    <property type="component" value="Unassembled WGS sequence"/>
</dbReference>
<evidence type="ECO:0000313" key="1">
    <source>
        <dbReference type="EMBL" id="EGG09500.1"/>
    </source>
</evidence>
<dbReference type="KEGG" id="mlr:MELLADRAFT_77152"/>
<sequence>MDKQIHTLVSEDLEPLHLYEHKSEAPIISNFHLFSTVNRRIHLLCRPFIWKFLAMPRAISRPASFWNQEILPKYACYVKEFHAMLESEWIQEPLDPLSLRDAWDKDQHYFTFQSCDSNKFKLVKWIKAQGCAPWYKRFKIGPSVEHIHLNDDNIESRVLRSLLRVKMDIVLRERHGLPRKDLFGMLPQCNNLTMLSLELSHHWNSIVSEMLINNLSGNLTALLSNLGQLQHLKYQGPFFGFVAAESIIEPIRHLPLLESLELANVSVTDWERTDGLARSLSNLKNLKHLALMHVDVIDDSWGRDHKAPPQLTKLVIRHYPNPWSLNLPSCISSWAPHITDLELKFDQHEYPEPNEILPNFDPEIHQFSLPALRHLTIYRHSACETFHCFKDCPNLIHLIVRNPSKDGLSEFSNFIICDVFPKLKEIVMPVKCLDSPPDPRLDLKLNRLEDFCKFKGIDFKIAEGFIRRPLSIPKING</sequence>
<protein>
    <recommendedName>
        <fullName evidence="3">F-box domain-containing protein</fullName>
    </recommendedName>
</protein>
<dbReference type="InParanoid" id="F4RE08"/>
<dbReference type="AlphaFoldDB" id="F4RE08"/>
<dbReference type="InterPro" id="IPR032675">
    <property type="entry name" value="LRR_dom_sf"/>
</dbReference>
<name>F4RE08_MELLP</name>
<reference evidence="2" key="1">
    <citation type="journal article" date="2011" name="Proc. Natl. Acad. Sci. U.S.A.">
        <title>Obligate biotrophy features unraveled by the genomic analysis of rust fungi.</title>
        <authorList>
            <person name="Duplessis S."/>
            <person name="Cuomo C.A."/>
            <person name="Lin Y.-C."/>
            <person name="Aerts A."/>
            <person name="Tisserant E."/>
            <person name="Veneault-Fourrey C."/>
            <person name="Joly D.L."/>
            <person name="Hacquard S."/>
            <person name="Amselem J."/>
            <person name="Cantarel B.L."/>
            <person name="Chiu R."/>
            <person name="Coutinho P.M."/>
            <person name="Feau N."/>
            <person name="Field M."/>
            <person name="Frey P."/>
            <person name="Gelhaye E."/>
            <person name="Goldberg J."/>
            <person name="Grabherr M.G."/>
            <person name="Kodira C.D."/>
            <person name="Kohler A."/>
            <person name="Kuees U."/>
            <person name="Lindquist E.A."/>
            <person name="Lucas S.M."/>
            <person name="Mago R."/>
            <person name="Mauceli E."/>
            <person name="Morin E."/>
            <person name="Murat C."/>
            <person name="Pangilinan J.L."/>
            <person name="Park R."/>
            <person name="Pearson M."/>
            <person name="Quesneville H."/>
            <person name="Rouhier N."/>
            <person name="Sakthikumar S."/>
            <person name="Salamov A.A."/>
            <person name="Schmutz J."/>
            <person name="Selles B."/>
            <person name="Shapiro H."/>
            <person name="Tanguay P."/>
            <person name="Tuskan G.A."/>
            <person name="Henrissat B."/>
            <person name="Van de Peer Y."/>
            <person name="Rouze P."/>
            <person name="Ellis J.G."/>
            <person name="Dodds P.N."/>
            <person name="Schein J.E."/>
            <person name="Zhong S."/>
            <person name="Hamelin R.C."/>
            <person name="Grigoriev I.V."/>
            <person name="Szabo L.J."/>
            <person name="Martin F."/>
        </authorList>
    </citation>
    <scope>NUCLEOTIDE SEQUENCE [LARGE SCALE GENOMIC DNA]</scope>
    <source>
        <strain evidence="2">98AG31 / pathotype 3-4-7</strain>
    </source>
</reference>
<dbReference type="SUPFAM" id="SSF52047">
    <property type="entry name" value="RNI-like"/>
    <property type="match status" value="1"/>
</dbReference>
<dbReference type="EMBL" id="GL883097">
    <property type="protein sequence ID" value="EGG09500.1"/>
    <property type="molecule type" value="Genomic_DNA"/>
</dbReference>
<evidence type="ECO:0000313" key="2">
    <source>
        <dbReference type="Proteomes" id="UP000001072"/>
    </source>
</evidence>
<accession>F4RE08</accession>
<dbReference type="VEuPathDB" id="FungiDB:MELLADRAFT_77152"/>
<dbReference type="HOGENOM" id="CLU_038956_0_0_1"/>